<proteinExistence type="predicted"/>
<accession>A0ABV5KN90</accession>
<comment type="caution">
    <text evidence="2">The sequence shown here is derived from an EMBL/GenBank/DDBJ whole genome shotgun (WGS) entry which is preliminary data.</text>
</comment>
<feature type="region of interest" description="Disordered" evidence="1">
    <location>
        <begin position="1"/>
        <end position="101"/>
    </location>
</feature>
<evidence type="ECO:0000313" key="2">
    <source>
        <dbReference type="EMBL" id="MFB9325843.1"/>
    </source>
</evidence>
<evidence type="ECO:0000256" key="1">
    <source>
        <dbReference type="SAM" id="MobiDB-lite"/>
    </source>
</evidence>
<protein>
    <submittedName>
        <fullName evidence="2">Transposase</fullName>
    </submittedName>
</protein>
<organism evidence="2 3">
    <name type="scientific">Paenibacillus aurantiacus</name>
    <dbReference type="NCBI Taxonomy" id="1936118"/>
    <lineage>
        <taxon>Bacteria</taxon>
        <taxon>Bacillati</taxon>
        <taxon>Bacillota</taxon>
        <taxon>Bacilli</taxon>
        <taxon>Bacillales</taxon>
        <taxon>Paenibacillaceae</taxon>
        <taxon>Paenibacillus</taxon>
    </lineage>
</organism>
<gene>
    <name evidence="2" type="ORF">ACFFSY_07870</name>
</gene>
<sequence length="101" mass="11731">MSEEQNHYEMQPMSDEHVEVDGVYRNEWGREEKLKRGETFPADPQMGTSEWQLVELDFENHHNGETDPRLVPKADSLGNDAGGHERSHSPHKIRHRQASKK</sequence>
<feature type="compositionally biased region" description="Basic and acidic residues" evidence="1">
    <location>
        <begin position="14"/>
        <end position="38"/>
    </location>
</feature>
<dbReference type="RefSeq" id="WP_377492446.1">
    <property type="nucleotide sequence ID" value="NZ_JBHMDO010000015.1"/>
</dbReference>
<dbReference type="EMBL" id="JBHMDO010000015">
    <property type="protein sequence ID" value="MFB9325843.1"/>
    <property type="molecule type" value="Genomic_DNA"/>
</dbReference>
<reference evidence="2 3" key="1">
    <citation type="submission" date="2024-09" db="EMBL/GenBank/DDBJ databases">
        <authorList>
            <person name="Sun Q."/>
            <person name="Mori K."/>
        </authorList>
    </citation>
    <scope>NUCLEOTIDE SEQUENCE [LARGE SCALE GENOMIC DNA]</scope>
    <source>
        <strain evidence="2 3">TISTR 2452</strain>
    </source>
</reference>
<evidence type="ECO:0000313" key="3">
    <source>
        <dbReference type="Proteomes" id="UP001589747"/>
    </source>
</evidence>
<name>A0ABV5KN90_9BACL</name>
<feature type="compositionally biased region" description="Basic residues" evidence="1">
    <location>
        <begin position="89"/>
        <end position="101"/>
    </location>
</feature>
<feature type="compositionally biased region" description="Basic and acidic residues" evidence="1">
    <location>
        <begin position="58"/>
        <end position="72"/>
    </location>
</feature>
<keyword evidence="3" id="KW-1185">Reference proteome</keyword>
<dbReference type="Proteomes" id="UP001589747">
    <property type="component" value="Unassembled WGS sequence"/>
</dbReference>